<evidence type="ECO:0000313" key="3">
    <source>
        <dbReference type="Proteomes" id="UP000613030"/>
    </source>
</evidence>
<reference evidence="2 3" key="1">
    <citation type="submission" date="2021-01" db="EMBL/GenBank/DDBJ databases">
        <title>Chryseolinea sp. Jin1 Genome sequencing and assembly.</title>
        <authorList>
            <person name="Kim I."/>
        </authorList>
    </citation>
    <scope>NUCLEOTIDE SEQUENCE [LARGE SCALE GENOMIC DNA]</scope>
    <source>
        <strain evidence="2 3">Jin1</strain>
    </source>
</reference>
<evidence type="ECO:0000313" key="2">
    <source>
        <dbReference type="EMBL" id="MBL0741019.1"/>
    </source>
</evidence>
<accession>A0ABS1KNV0</accession>
<sequence length="305" mass="33589">MRFFLIAIVLLFSCAVVTRAQQRPQFTQYMFNGLVLNPAYAGADEALSLTFMNRAQWRGIEGAPVTQTLTAHTLFGKQHIGVGLSIMNEKIGIHKNQRFMASTAYHLKVSEKSVVSVGLQGGVNVLKSNYGALNTGAAGATDPRLANTGYSNAYANLGLGVYYRSPTWRAGLSAPSLLPERFSESDSSTINWQRANYFLFASYRVVLTSSLSLEPGVLVKYNQGLPVSFDVNALLIIKQALTLGLSYRRSESLDFLMKAQVTPQLQLGYAYDFVVGQVSSVSRGTHELMVNYIFKYTHENVSSPR</sequence>
<dbReference type="Proteomes" id="UP000613030">
    <property type="component" value="Unassembled WGS sequence"/>
</dbReference>
<feature type="chain" id="PRO_5045166116" evidence="1">
    <location>
        <begin position="21"/>
        <end position="305"/>
    </location>
</feature>
<proteinExistence type="predicted"/>
<evidence type="ECO:0000256" key="1">
    <source>
        <dbReference type="SAM" id="SignalP"/>
    </source>
</evidence>
<dbReference type="InterPro" id="IPR019861">
    <property type="entry name" value="PorP/SprF_Bacteroidetes"/>
</dbReference>
<keyword evidence="3" id="KW-1185">Reference proteome</keyword>
<protein>
    <submittedName>
        <fullName evidence="2">Type IX secretion system membrane protein PorP/SprF</fullName>
    </submittedName>
</protein>
<feature type="signal peptide" evidence="1">
    <location>
        <begin position="1"/>
        <end position="20"/>
    </location>
</feature>
<organism evidence="2 3">
    <name type="scientific">Chryseolinea lacunae</name>
    <dbReference type="NCBI Taxonomy" id="2801331"/>
    <lineage>
        <taxon>Bacteria</taxon>
        <taxon>Pseudomonadati</taxon>
        <taxon>Bacteroidota</taxon>
        <taxon>Cytophagia</taxon>
        <taxon>Cytophagales</taxon>
        <taxon>Fulvivirgaceae</taxon>
        <taxon>Chryseolinea</taxon>
    </lineage>
</organism>
<dbReference type="EMBL" id="JAERRB010000002">
    <property type="protein sequence ID" value="MBL0741019.1"/>
    <property type="molecule type" value="Genomic_DNA"/>
</dbReference>
<name>A0ABS1KNV0_9BACT</name>
<keyword evidence="1" id="KW-0732">Signal</keyword>
<dbReference type="RefSeq" id="WP_202008383.1">
    <property type="nucleotide sequence ID" value="NZ_JAERRB010000002.1"/>
</dbReference>
<dbReference type="NCBIfam" id="TIGR03519">
    <property type="entry name" value="T9SS_PorP_fam"/>
    <property type="match status" value="1"/>
</dbReference>
<dbReference type="Pfam" id="PF11751">
    <property type="entry name" value="PorP_SprF"/>
    <property type="match status" value="1"/>
</dbReference>
<comment type="caution">
    <text evidence="2">The sequence shown here is derived from an EMBL/GenBank/DDBJ whole genome shotgun (WGS) entry which is preliminary data.</text>
</comment>
<gene>
    <name evidence="2" type="ORF">JI741_07295</name>
</gene>